<comment type="caution">
    <text evidence="1">The sequence shown here is derived from an EMBL/GenBank/DDBJ whole genome shotgun (WGS) entry which is preliminary data.</text>
</comment>
<proteinExistence type="predicted"/>
<name>A0ABS1FGA0_9PROT</name>
<keyword evidence="2" id="KW-1185">Reference proteome</keyword>
<dbReference type="Proteomes" id="UP000652760">
    <property type="component" value="Unassembled WGS sequence"/>
</dbReference>
<organism evidence="1 2">
    <name type="scientific">Azospirillum endophyticum</name>
    <dbReference type="NCBI Taxonomy" id="2800326"/>
    <lineage>
        <taxon>Bacteria</taxon>
        <taxon>Pseudomonadati</taxon>
        <taxon>Pseudomonadota</taxon>
        <taxon>Alphaproteobacteria</taxon>
        <taxon>Rhodospirillales</taxon>
        <taxon>Azospirillaceae</taxon>
        <taxon>Azospirillum</taxon>
    </lineage>
</organism>
<protein>
    <submittedName>
        <fullName evidence="1">Uncharacterized protein</fullName>
    </submittedName>
</protein>
<sequence length="122" mass="13038">MELNLDIEHHARTQIAAVVQHENWRKNLIAWLAELRTGAEVMKLFHEAVAARAVEILTELAEADPETIQAKYADLGPGALPAKLLTTAVDMMEAATVAQAQAATESAVPAPVPAPADAQTVH</sequence>
<accession>A0ABS1FGA0</accession>
<evidence type="ECO:0000313" key="2">
    <source>
        <dbReference type="Proteomes" id="UP000652760"/>
    </source>
</evidence>
<gene>
    <name evidence="1" type="ORF">JHL17_34100</name>
</gene>
<evidence type="ECO:0000313" key="1">
    <source>
        <dbReference type="EMBL" id="MBK1842440.1"/>
    </source>
</evidence>
<dbReference type="RefSeq" id="WP_200199104.1">
    <property type="nucleotide sequence ID" value="NZ_JAENHM010000087.1"/>
</dbReference>
<reference evidence="2" key="1">
    <citation type="submission" date="2021-01" db="EMBL/GenBank/DDBJ databases">
        <title>Genome public.</title>
        <authorList>
            <person name="Liu C."/>
            <person name="Sun Q."/>
        </authorList>
    </citation>
    <scope>NUCLEOTIDE SEQUENCE [LARGE SCALE GENOMIC DNA]</scope>
    <source>
        <strain evidence="2">YIM B02556</strain>
    </source>
</reference>
<dbReference type="EMBL" id="JAENHM010000087">
    <property type="protein sequence ID" value="MBK1842440.1"/>
    <property type="molecule type" value="Genomic_DNA"/>
</dbReference>